<sequence length="124" mass="13822">MSSVGGTAGKDALRIAARKDPELYILMGIMCATSGLVGYYFSSKPTMAVGEEERINVVRGSAPWNEDGLPNSDENNYKYKYYPDADNRKPPKNAPAALHSVIIPNVNLPKRLHEKYNKYGKDHY</sequence>
<dbReference type="Proteomes" id="UP000246991">
    <property type="component" value="Unassembled WGS sequence"/>
</dbReference>
<dbReference type="OrthoDB" id="3141857at2759"/>
<protein>
    <submittedName>
        <fullName evidence="2">Uncharacterized protein</fullName>
    </submittedName>
</protein>
<dbReference type="AlphaFoldDB" id="A0A317SSQ2"/>
<keyword evidence="1" id="KW-0812">Transmembrane</keyword>
<proteinExistence type="predicted"/>
<dbReference type="PANTHER" id="PTHR40466">
    <property type="entry name" value="EXPRESSED PROTEIN"/>
    <property type="match status" value="1"/>
</dbReference>
<feature type="transmembrane region" description="Helical" evidence="1">
    <location>
        <begin position="23"/>
        <end position="41"/>
    </location>
</feature>
<reference evidence="2 3" key="1">
    <citation type="submission" date="2018-03" db="EMBL/GenBank/DDBJ databases">
        <title>Genomes of Pezizomycetes fungi and the evolution of truffles.</title>
        <authorList>
            <person name="Murat C."/>
            <person name="Payen T."/>
            <person name="Noel B."/>
            <person name="Kuo A."/>
            <person name="Martin F.M."/>
        </authorList>
    </citation>
    <scope>NUCLEOTIDE SEQUENCE [LARGE SCALE GENOMIC DNA]</scope>
    <source>
        <strain evidence="2">091103-1</strain>
    </source>
</reference>
<keyword evidence="1" id="KW-1133">Transmembrane helix</keyword>
<evidence type="ECO:0000256" key="1">
    <source>
        <dbReference type="SAM" id="Phobius"/>
    </source>
</evidence>
<comment type="caution">
    <text evidence="2">The sequence shown here is derived from an EMBL/GenBank/DDBJ whole genome shotgun (WGS) entry which is preliminary data.</text>
</comment>
<keyword evidence="1" id="KW-0472">Membrane</keyword>
<organism evidence="2 3">
    <name type="scientific">Tuber magnatum</name>
    <name type="common">white Piedmont truffle</name>
    <dbReference type="NCBI Taxonomy" id="42249"/>
    <lineage>
        <taxon>Eukaryota</taxon>
        <taxon>Fungi</taxon>
        <taxon>Dikarya</taxon>
        <taxon>Ascomycota</taxon>
        <taxon>Pezizomycotina</taxon>
        <taxon>Pezizomycetes</taxon>
        <taxon>Pezizales</taxon>
        <taxon>Tuberaceae</taxon>
        <taxon>Tuber</taxon>
    </lineage>
</organism>
<keyword evidence="3" id="KW-1185">Reference proteome</keyword>
<dbReference type="EMBL" id="PYWC01000022">
    <property type="protein sequence ID" value="PWW77408.1"/>
    <property type="molecule type" value="Genomic_DNA"/>
</dbReference>
<gene>
    <name evidence="2" type="ORF">C7212DRAFT_314152</name>
</gene>
<name>A0A317SSQ2_9PEZI</name>
<dbReference type="InterPro" id="IPR039965">
    <property type="entry name" value="C3H7.08c"/>
</dbReference>
<evidence type="ECO:0000313" key="2">
    <source>
        <dbReference type="EMBL" id="PWW77408.1"/>
    </source>
</evidence>
<dbReference type="PANTHER" id="PTHR40466:SF1">
    <property type="entry name" value="FUNGAL PROTEIN"/>
    <property type="match status" value="1"/>
</dbReference>
<accession>A0A317SSQ2</accession>
<evidence type="ECO:0000313" key="3">
    <source>
        <dbReference type="Proteomes" id="UP000246991"/>
    </source>
</evidence>